<evidence type="ECO:0000313" key="1">
    <source>
        <dbReference type="EMBL" id="TNV83302.1"/>
    </source>
</evidence>
<name>A0A8J8NWJ5_HALGN</name>
<dbReference type="AlphaFoldDB" id="A0A8J8NWJ5"/>
<dbReference type="Proteomes" id="UP000785679">
    <property type="component" value="Unassembled WGS sequence"/>
</dbReference>
<sequence length="86" mass="10365">MTTSFIKLMQMSLTSQPNLHYMIRETYTDQRRVFHKNRNFQTISQEEESQELLSSSEQARETIARLYWLMKDRRIQLEQRAAPLLA</sequence>
<reference evidence="1" key="1">
    <citation type="submission" date="2019-06" db="EMBL/GenBank/DDBJ databases">
        <authorList>
            <person name="Zheng W."/>
        </authorList>
    </citation>
    <scope>NUCLEOTIDE SEQUENCE</scope>
    <source>
        <strain evidence="1">QDHG01</strain>
    </source>
</reference>
<comment type="caution">
    <text evidence="1">The sequence shown here is derived from an EMBL/GenBank/DDBJ whole genome shotgun (WGS) entry which is preliminary data.</text>
</comment>
<keyword evidence="2" id="KW-1185">Reference proteome</keyword>
<gene>
    <name evidence="1" type="ORF">FGO68_gene3672</name>
</gene>
<dbReference type="EMBL" id="RRYP01003960">
    <property type="protein sequence ID" value="TNV83302.1"/>
    <property type="molecule type" value="Genomic_DNA"/>
</dbReference>
<organism evidence="1 2">
    <name type="scientific">Halteria grandinella</name>
    <dbReference type="NCBI Taxonomy" id="5974"/>
    <lineage>
        <taxon>Eukaryota</taxon>
        <taxon>Sar</taxon>
        <taxon>Alveolata</taxon>
        <taxon>Ciliophora</taxon>
        <taxon>Intramacronucleata</taxon>
        <taxon>Spirotrichea</taxon>
        <taxon>Stichotrichia</taxon>
        <taxon>Sporadotrichida</taxon>
        <taxon>Halteriidae</taxon>
        <taxon>Halteria</taxon>
    </lineage>
</organism>
<accession>A0A8J8NWJ5</accession>
<proteinExistence type="predicted"/>
<evidence type="ECO:0000313" key="2">
    <source>
        <dbReference type="Proteomes" id="UP000785679"/>
    </source>
</evidence>
<protein>
    <submittedName>
        <fullName evidence="1">Uncharacterized protein</fullName>
    </submittedName>
</protein>